<dbReference type="AlphaFoldDB" id="A0A7C8FXN3"/>
<comment type="domain">
    <text evidence="13">Consists of three domains; the N-terminal catalytic domain, the editing domain and the C-terminal C-Ala domain. The editing domain removes incorrectly charged amino acids, while the C-Ala domain, along with tRNA(Ala), serves as a bridge to cooperatively bring together the editing and aminoacylation centers thus stimulating deacylation of misacylated tRNAs.</text>
</comment>
<evidence type="ECO:0000256" key="11">
    <source>
        <dbReference type="ARBA" id="ARBA00024779"/>
    </source>
</evidence>
<accession>A0A7C8FXN3</accession>
<keyword evidence="3 13" id="KW-0436">Ligase</keyword>
<dbReference type="HAMAP" id="MF_00036_B">
    <property type="entry name" value="Ala_tRNA_synth_B"/>
    <property type="match status" value="1"/>
</dbReference>
<dbReference type="Pfam" id="PF02272">
    <property type="entry name" value="DHHA1"/>
    <property type="match status" value="1"/>
</dbReference>
<dbReference type="CDD" id="cd00673">
    <property type="entry name" value="AlaRS_core"/>
    <property type="match status" value="1"/>
</dbReference>
<feature type="binding site" evidence="13">
    <location>
        <position position="676"/>
    </location>
    <ligand>
        <name>Zn(2+)</name>
        <dbReference type="ChEBI" id="CHEBI:29105"/>
    </ligand>
</feature>
<feature type="binding site" evidence="13">
    <location>
        <position position="573"/>
    </location>
    <ligand>
        <name>Zn(2+)</name>
        <dbReference type="ChEBI" id="CHEBI:29105"/>
    </ligand>
</feature>
<dbReference type="PANTHER" id="PTHR11777:SF9">
    <property type="entry name" value="ALANINE--TRNA LIGASE, CYTOPLASMIC"/>
    <property type="match status" value="1"/>
</dbReference>
<dbReference type="InterPro" id="IPR018164">
    <property type="entry name" value="Ala-tRNA-synth_IIc_N"/>
</dbReference>
<dbReference type="RefSeq" id="WP_158035872.1">
    <property type="nucleotide sequence ID" value="NZ_BAAAZV010000003.1"/>
</dbReference>
<dbReference type="PROSITE" id="PS50860">
    <property type="entry name" value="AA_TRNA_LIGASE_II_ALA"/>
    <property type="match status" value="1"/>
</dbReference>
<keyword evidence="10 13" id="KW-0030">Aminoacyl-tRNA synthetase</keyword>
<dbReference type="InterPro" id="IPR018162">
    <property type="entry name" value="Ala-tRNA-ligase_IIc_anticod-bd"/>
</dbReference>
<gene>
    <name evidence="13 16" type="primary">alaS</name>
    <name evidence="16" type="ORF">F8O02_03590</name>
</gene>
<dbReference type="OrthoDB" id="9803884at2"/>
<dbReference type="SUPFAM" id="SSF55681">
    <property type="entry name" value="Class II aaRS and biotin synthetases"/>
    <property type="match status" value="1"/>
</dbReference>
<dbReference type="InterPro" id="IPR002318">
    <property type="entry name" value="Ala-tRNA-lgiase_IIc"/>
</dbReference>
<keyword evidence="8 13" id="KW-0694">RNA-binding</keyword>
<evidence type="ECO:0000313" key="16">
    <source>
        <dbReference type="EMBL" id="KAB1632950.1"/>
    </source>
</evidence>
<dbReference type="Gene3D" id="3.10.310.40">
    <property type="match status" value="1"/>
</dbReference>
<evidence type="ECO:0000256" key="8">
    <source>
        <dbReference type="ARBA" id="ARBA00022884"/>
    </source>
</evidence>
<dbReference type="InterPro" id="IPR018163">
    <property type="entry name" value="Thr/Ala-tRNA-synth_IIc_edit"/>
</dbReference>
<evidence type="ECO:0000256" key="3">
    <source>
        <dbReference type="ARBA" id="ARBA00022598"/>
    </source>
</evidence>
<dbReference type="EC" id="6.1.1.7" evidence="13"/>
<keyword evidence="5 13" id="KW-0547">Nucleotide-binding</keyword>
<reference evidence="16 17" key="1">
    <citation type="submission" date="2019-09" db="EMBL/GenBank/DDBJ databases">
        <title>Phylogeny of genus Pseudoclavibacter and closely related genus.</title>
        <authorList>
            <person name="Li Y."/>
        </authorList>
    </citation>
    <scope>NUCLEOTIDE SEQUENCE [LARGE SCALE GENOMIC DNA]</scope>
    <source>
        <strain evidence="16 17">JCM 16921</strain>
    </source>
</reference>
<keyword evidence="6 13" id="KW-0862">Zinc</keyword>
<evidence type="ECO:0000256" key="10">
    <source>
        <dbReference type="ARBA" id="ARBA00023146"/>
    </source>
</evidence>
<dbReference type="SUPFAM" id="SSF55186">
    <property type="entry name" value="ThrRS/AlaRS common domain"/>
    <property type="match status" value="1"/>
</dbReference>
<evidence type="ECO:0000256" key="4">
    <source>
        <dbReference type="ARBA" id="ARBA00022723"/>
    </source>
</evidence>
<evidence type="ECO:0000256" key="13">
    <source>
        <dbReference type="HAMAP-Rule" id="MF_00036"/>
    </source>
</evidence>
<feature type="binding site" evidence="13">
    <location>
        <position position="680"/>
    </location>
    <ligand>
        <name>Zn(2+)</name>
        <dbReference type="ChEBI" id="CHEBI:29105"/>
    </ligand>
</feature>
<dbReference type="Gene3D" id="3.30.930.10">
    <property type="entry name" value="Bira Bifunctional Protein, Domain 2"/>
    <property type="match status" value="1"/>
</dbReference>
<dbReference type="InterPro" id="IPR012947">
    <property type="entry name" value="tRNA_SAD"/>
</dbReference>
<dbReference type="GO" id="GO:0002161">
    <property type="term" value="F:aminoacyl-tRNA deacylase activity"/>
    <property type="evidence" value="ECO:0007669"/>
    <property type="project" value="TreeGrafter"/>
</dbReference>
<dbReference type="InterPro" id="IPR003156">
    <property type="entry name" value="DHHA1_dom"/>
</dbReference>
<evidence type="ECO:0000256" key="2">
    <source>
        <dbReference type="ARBA" id="ARBA00022555"/>
    </source>
</evidence>
<evidence type="ECO:0000256" key="12">
    <source>
        <dbReference type="ARBA" id="ARBA00048300"/>
    </source>
</evidence>
<dbReference type="FunFam" id="3.10.310.40:FF:000001">
    <property type="entry name" value="Alanine--tRNA ligase"/>
    <property type="match status" value="1"/>
</dbReference>
<feature type="domain" description="Alanyl-transfer RNA synthetases family profile" evidence="15">
    <location>
        <begin position="1"/>
        <end position="719"/>
    </location>
</feature>
<evidence type="ECO:0000256" key="5">
    <source>
        <dbReference type="ARBA" id="ARBA00022741"/>
    </source>
</evidence>
<dbReference type="GO" id="GO:0004813">
    <property type="term" value="F:alanine-tRNA ligase activity"/>
    <property type="evidence" value="ECO:0007669"/>
    <property type="project" value="UniProtKB-UniRule"/>
</dbReference>
<sequence>MYTAEIRQRWLDFFASKNHTIVPSASLISDDPSLLFTVAGMVPFIPYLTGAVPAPYPRAADCQKCIRTNDIEEVGKTARHGTFFQMLGNWSFGDYFKEGAIRYAWELLTTPEHEGGFGFDEKDLWVTVYEDDDEAHDLWRSIAGLPEERIQRFDKEDNYWSTGQPGPAGPCSEIYYDRGPKYGPEGGPAVDDSRFMEIWNLVFMQYQIDNVRSKTEFDIVGELPHKNIDTGMGLERVAFVKQGVENMYEIDQVRPVLDLASEMSGVRYGARDGHVDDVRLRIVADHVRSALMLIGDGVSPSNDGRGYVLRRLIRRAVRAMRLLGVEEPVLPHLLPASKEAMKASYPELETDFDRISKIAYNEENAFLRTLGSGTTILDLAIDQTRQAHRDTLSGETAFQLHDTYGFPIDLTVEIAEEAGLAVDRDAFGRLMAEQRARAKADAKAKKTGSVDLDVYREFRAKGQTAFLGYDALAAESTVIGIVRDGVSVPVAQAGETVEVFLAETPIYAEGGGQTADHGTMSNGSFSGEIVDAQAPVKGLTSHHVTVRQGSVAVQDRVQVHADALHRLEASQAHSATHIVHAALRQTLGPTAVQSGSLNRPGYMRLDFAWNDRLSPETVSEINDICNQAVRNDLAVTARVMPLEDAKQTGAMALFGEKYGREVRVVQIGGPWSRELCAGTHVTHSSQVGLVNIVGESSVGSGARRLEALVGMNAVQRGLEQQRLIAGLAGRLKTKPELLDQRVGQLVEELHEAQRQVRELTRTQLGAQAPALAAKAQDLAGVTAVVEAVTASDADALRELAQAVRQALGDRPAVVALAAAIGDRASIVVATTPAARDAGVRAGDLVKAAAPRLGGGGGGRPDFAQGGGTDPAGVPAALDAVRDQVRSR</sequence>
<feature type="region of interest" description="Disordered" evidence="14">
    <location>
        <begin position="849"/>
        <end position="875"/>
    </location>
</feature>
<keyword evidence="13" id="KW-0963">Cytoplasm</keyword>
<dbReference type="FunFam" id="3.30.930.10:FF:000004">
    <property type="entry name" value="Alanine--tRNA ligase"/>
    <property type="match status" value="1"/>
</dbReference>
<dbReference type="FunFam" id="3.30.54.20:FF:000001">
    <property type="entry name" value="Alanine--tRNA ligase"/>
    <property type="match status" value="1"/>
</dbReference>
<dbReference type="InterPro" id="IPR009000">
    <property type="entry name" value="Transl_B-barrel_sf"/>
</dbReference>
<dbReference type="FunFam" id="3.30.980.10:FF:000004">
    <property type="entry name" value="Alanine--tRNA ligase, cytoplasmic"/>
    <property type="match status" value="1"/>
</dbReference>
<comment type="subcellular location">
    <subcellularLocation>
        <location evidence="13">Cytoplasm</location>
    </subcellularLocation>
</comment>
<dbReference type="InterPro" id="IPR018165">
    <property type="entry name" value="Ala-tRNA-synth_IIc_core"/>
</dbReference>
<dbReference type="SUPFAM" id="SSF50447">
    <property type="entry name" value="Translation proteins"/>
    <property type="match status" value="1"/>
</dbReference>
<dbReference type="PANTHER" id="PTHR11777">
    <property type="entry name" value="ALANYL-TRNA SYNTHETASE"/>
    <property type="match status" value="1"/>
</dbReference>
<dbReference type="SUPFAM" id="SSF101353">
    <property type="entry name" value="Putative anticodon-binding domain of alanyl-tRNA synthetase (AlaRS)"/>
    <property type="match status" value="1"/>
</dbReference>
<proteinExistence type="inferred from homology"/>
<dbReference type="Gene3D" id="3.30.54.20">
    <property type="match status" value="1"/>
</dbReference>
<comment type="function">
    <text evidence="11 13">Catalyzes the attachment of alanine to tRNA(Ala) in a two-step reaction: alanine is first activated by ATP to form Ala-AMP and then transferred to the acceptor end of tRNA(Ala). Also edits incorrectly charged Ser-tRNA(Ala) and Gly-tRNA(Ala) via its editing domain.</text>
</comment>
<organism evidence="16 17">
    <name type="scientific">Pseudoclavibacter caeni</name>
    <dbReference type="NCBI Taxonomy" id="908846"/>
    <lineage>
        <taxon>Bacteria</taxon>
        <taxon>Bacillati</taxon>
        <taxon>Actinomycetota</taxon>
        <taxon>Actinomycetes</taxon>
        <taxon>Micrococcales</taxon>
        <taxon>Microbacteriaceae</taxon>
        <taxon>Pseudoclavibacter</taxon>
    </lineage>
</organism>
<dbReference type="Gene3D" id="2.40.30.130">
    <property type="match status" value="1"/>
</dbReference>
<keyword evidence="9 13" id="KW-0648">Protein biosynthesis</keyword>
<evidence type="ECO:0000259" key="15">
    <source>
        <dbReference type="PROSITE" id="PS50860"/>
    </source>
</evidence>
<keyword evidence="4 13" id="KW-0479">Metal-binding</keyword>
<evidence type="ECO:0000256" key="1">
    <source>
        <dbReference type="ARBA" id="ARBA00008226"/>
    </source>
</evidence>
<feature type="compositionally biased region" description="Gly residues" evidence="14">
    <location>
        <begin position="852"/>
        <end position="869"/>
    </location>
</feature>
<dbReference type="Pfam" id="PF01411">
    <property type="entry name" value="tRNA-synt_2c"/>
    <property type="match status" value="1"/>
</dbReference>
<evidence type="ECO:0000256" key="7">
    <source>
        <dbReference type="ARBA" id="ARBA00022840"/>
    </source>
</evidence>
<evidence type="ECO:0000256" key="14">
    <source>
        <dbReference type="SAM" id="MobiDB-lite"/>
    </source>
</evidence>
<dbReference type="Pfam" id="PF07973">
    <property type="entry name" value="tRNA_SAD"/>
    <property type="match status" value="1"/>
</dbReference>
<dbReference type="Gene3D" id="6.10.250.550">
    <property type="match status" value="1"/>
</dbReference>
<comment type="caution">
    <text evidence="16">The sequence shown here is derived from an EMBL/GenBank/DDBJ whole genome shotgun (WGS) entry which is preliminary data.</text>
</comment>
<evidence type="ECO:0000256" key="6">
    <source>
        <dbReference type="ARBA" id="ARBA00022833"/>
    </source>
</evidence>
<comment type="cofactor">
    <cofactor evidence="13">
        <name>Zn(2+)</name>
        <dbReference type="ChEBI" id="CHEBI:29105"/>
    </cofactor>
    <text evidence="13">Binds 1 zinc ion per subunit.</text>
</comment>
<keyword evidence="2 13" id="KW-0820">tRNA-binding</keyword>
<dbReference type="GO" id="GO:0006419">
    <property type="term" value="P:alanyl-tRNA aminoacylation"/>
    <property type="evidence" value="ECO:0007669"/>
    <property type="project" value="UniProtKB-UniRule"/>
</dbReference>
<evidence type="ECO:0000256" key="9">
    <source>
        <dbReference type="ARBA" id="ARBA00022917"/>
    </source>
</evidence>
<protein>
    <recommendedName>
        <fullName evidence="13">Alanine--tRNA ligase</fullName>
        <ecNumber evidence="13">6.1.1.7</ecNumber>
    </recommendedName>
    <alternativeName>
        <fullName evidence="13">Alanyl-tRNA synthetase</fullName>
        <shortName evidence="13">AlaRS</shortName>
    </alternativeName>
</protein>
<dbReference type="GO" id="GO:0005829">
    <property type="term" value="C:cytosol"/>
    <property type="evidence" value="ECO:0007669"/>
    <property type="project" value="TreeGrafter"/>
</dbReference>
<feature type="binding site" evidence="13">
    <location>
        <position position="577"/>
    </location>
    <ligand>
        <name>Zn(2+)</name>
        <dbReference type="ChEBI" id="CHEBI:29105"/>
    </ligand>
</feature>
<name>A0A7C8FXN3_9MICO</name>
<dbReference type="PRINTS" id="PR00980">
    <property type="entry name" value="TRNASYNTHALA"/>
</dbReference>
<dbReference type="SMART" id="SM00863">
    <property type="entry name" value="tRNA_SAD"/>
    <property type="match status" value="1"/>
</dbReference>
<evidence type="ECO:0000313" key="17">
    <source>
        <dbReference type="Proteomes" id="UP000481339"/>
    </source>
</evidence>
<comment type="catalytic activity">
    <reaction evidence="12 13">
        <text>tRNA(Ala) + L-alanine + ATP = L-alanyl-tRNA(Ala) + AMP + diphosphate</text>
        <dbReference type="Rhea" id="RHEA:12540"/>
        <dbReference type="Rhea" id="RHEA-COMP:9657"/>
        <dbReference type="Rhea" id="RHEA-COMP:9923"/>
        <dbReference type="ChEBI" id="CHEBI:30616"/>
        <dbReference type="ChEBI" id="CHEBI:33019"/>
        <dbReference type="ChEBI" id="CHEBI:57972"/>
        <dbReference type="ChEBI" id="CHEBI:78442"/>
        <dbReference type="ChEBI" id="CHEBI:78497"/>
        <dbReference type="ChEBI" id="CHEBI:456215"/>
        <dbReference type="EC" id="6.1.1.7"/>
    </reaction>
</comment>
<dbReference type="InterPro" id="IPR050058">
    <property type="entry name" value="Ala-tRNA_ligase"/>
</dbReference>
<comment type="similarity">
    <text evidence="1 13">Belongs to the class-II aminoacyl-tRNA synthetase family.</text>
</comment>
<dbReference type="InterPro" id="IPR023033">
    <property type="entry name" value="Ala_tRNA_ligase_euk/bac"/>
</dbReference>
<keyword evidence="17" id="KW-1185">Reference proteome</keyword>
<dbReference type="InterPro" id="IPR045864">
    <property type="entry name" value="aa-tRNA-synth_II/BPL/LPL"/>
</dbReference>
<dbReference type="Gene3D" id="3.30.980.10">
    <property type="entry name" value="Threonyl-trna Synthetase, Chain A, domain 2"/>
    <property type="match status" value="1"/>
</dbReference>
<dbReference type="NCBIfam" id="TIGR00344">
    <property type="entry name" value="alaS"/>
    <property type="match status" value="1"/>
</dbReference>
<dbReference type="GO" id="GO:0008270">
    <property type="term" value="F:zinc ion binding"/>
    <property type="evidence" value="ECO:0007669"/>
    <property type="project" value="UniProtKB-UniRule"/>
</dbReference>
<dbReference type="GO" id="GO:0000049">
    <property type="term" value="F:tRNA binding"/>
    <property type="evidence" value="ECO:0007669"/>
    <property type="project" value="UniProtKB-KW"/>
</dbReference>
<dbReference type="Proteomes" id="UP000481339">
    <property type="component" value="Unassembled WGS sequence"/>
</dbReference>
<dbReference type="GO" id="GO:0005524">
    <property type="term" value="F:ATP binding"/>
    <property type="evidence" value="ECO:0007669"/>
    <property type="project" value="UniProtKB-UniRule"/>
</dbReference>
<dbReference type="EMBL" id="WBKA01000002">
    <property type="protein sequence ID" value="KAB1632950.1"/>
    <property type="molecule type" value="Genomic_DNA"/>
</dbReference>
<keyword evidence="7 13" id="KW-0067">ATP-binding</keyword>